<dbReference type="PANTHER" id="PTHR12213:SF0">
    <property type="entry name" value="CORRINOID ADENOSYLTRANSFERASE MMAB"/>
    <property type="match status" value="1"/>
</dbReference>
<keyword evidence="3 4" id="KW-0067">ATP-binding</keyword>
<feature type="domain" description="Cobalamin adenosyltransferase-like" evidence="6">
    <location>
        <begin position="52"/>
        <end position="92"/>
    </location>
</feature>
<dbReference type="InterPro" id="IPR029499">
    <property type="entry name" value="PduO-typ"/>
</dbReference>
<dbReference type="GeneID" id="101988187"/>
<keyword evidence="1 4" id="KW-0808">Transferase</keyword>
<dbReference type="Pfam" id="PF01923">
    <property type="entry name" value="Cob_adeno_trans"/>
    <property type="match status" value="1"/>
</dbReference>
<evidence type="ECO:0000256" key="4">
    <source>
        <dbReference type="RuleBase" id="RU366026"/>
    </source>
</evidence>
<evidence type="ECO:0000313" key="7">
    <source>
        <dbReference type="Proteomes" id="UP000694915"/>
    </source>
</evidence>
<dbReference type="InterPro" id="IPR036451">
    <property type="entry name" value="CblAdoTrfase-like_sf"/>
</dbReference>
<dbReference type="Proteomes" id="UP000694915">
    <property type="component" value="Chromosome 2"/>
</dbReference>
<comment type="similarity">
    <text evidence="4">Belongs to the Cob(I)alamin adenosyltransferase family.</text>
</comment>
<dbReference type="InterPro" id="IPR016030">
    <property type="entry name" value="CblAdoTrfase-like"/>
</dbReference>
<feature type="region of interest" description="Disordered" evidence="5">
    <location>
        <begin position="29"/>
        <end position="73"/>
    </location>
</feature>
<protein>
    <submittedName>
        <fullName evidence="8">Cob(I)yrinic acid a,c-diamide adenosyltransferase, mitochondrial isoform X2</fullName>
    </submittedName>
</protein>
<sequence>MAVWMFGGRLGLRGHLCACRLLCPRFQSRSSQGEEDGNRVQSSSKTPKIPKIYTKTGDKGFSSTFTGERRPKDDQVFEALGTTDELSSAIGPRGVQEESAASLTYVWEVVSSSVLLYHATPVHPSESHLPLHPSSRFLTSALWCTAHVFISYWTGPRSSAPYRINRTGLGKGREEQLTGEKEHNKSTLGSKCPCLPGVLFVNKKDCHGHCRSRYLTAPQHSVTG</sequence>
<keyword evidence="7" id="KW-1185">Reference proteome</keyword>
<keyword evidence="2 4" id="KW-0547">Nucleotide-binding</keyword>
<proteinExistence type="inferred from homology"/>
<evidence type="ECO:0000256" key="3">
    <source>
        <dbReference type="ARBA" id="ARBA00022840"/>
    </source>
</evidence>
<reference evidence="8" key="1">
    <citation type="submission" date="2025-08" db="UniProtKB">
        <authorList>
            <consortium name="RefSeq"/>
        </authorList>
    </citation>
    <scope>IDENTIFICATION</scope>
</reference>
<accession>A0ABM1UMG8</accession>
<evidence type="ECO:0000313" key="8">
    <source>
        <dbReference type="RefSeq" id="XP_026643180.1"/>
    </source>
</evidence>
<evidence type="ECO:0000259" key="6">
    <source>
        <dbReference type="Pfam" id="PF01923"/>
    </source>
</evidence>
<dbReference type="PANTHER" id="PTHR12213">
    <property type="entry name" value="CORRINOID ADENOSYLTRANSFERASE"/>
    <property type="match status" value="1"/>
</dbReference>
<gene>
    <name evidence="8" type="primary">Mmab</name>
</gene>
<dbReference type="Gene3D" id="1.20.1200.10">
    <property type="entry name" value="Cobalamin adenosyltransferase-like"/>
    <property type="match status" value="1"/>
</dbReference>
<evidence type="ECO:0000256" key="2">
    <source>
        <dbReference type="ARBA" id="ARBA00022741"/>
    </source>
</evidence>
<feature type="compositionally biased region" description="Low complexity" evidence="5">
    <location>
        <begin position="45"/>
        <end position="55"/>
    </location>
</feature>
<name>A0ABM1UMG8_MICOH</name>
<dbReference type="RefSeq" id="XP_026643180.1">
    <property type="nucleotide sequence ID" value="XM_026787379.1"/>
</dbReference>
<dbReference type="SUPFAM" id="SSF89028">
    <property type="entry name" value="Cobalamin adenosyltransferase-like"/>
    <property type="match status" value="1"/>
</dbReference>
<organism evidence="7 8">
    <name type="scientific">Microtus ochrogaster</name>
    <name type="common">Prairie vole</name>
    <dbReference type="NCBI Taxonomy" id="79684"/>
    <lineage>
        <taxon>Eukaryota</taxon>
        <taxon>Metazoa</taxon>
        <taxon>Chordata</taxon>
        <taxon>Craniata</taxon>
        <taxon>Vertebrata</taxon>
        <taxon>Euteleostomi</taxon>
        <taxon>Mammalia</taxon>
        <taxon>Eutheria</taxon>
        <taxon>Euarchontoglires</taxon>
        <taxon>Glires</taxon>
        <taxon>Rodentia</taxon>
        <taxon>Myomorpha</taxon>
        <taxon>Muroidea</taxon>
        <taxon>Cricetidae</taxon>
        <taxon>Arvicolinae</taxon>
        <taxon>Microtus</taxon>
    </lineage>
</organism>
<evidence type="ECO:0000256" key="5">
    <source>
        <dbReference type="SAM" id="MobiDB-lite"/>
    </source>
</evidence>
<evidence type="ECO:0000256" key="1">
    <source>
        <dbReference type="ARBA" id="ARBA00022679"/>
    </source>
</evidence>